<protein>
    <submittedName>
        <fullName evidence="2">Uncharacterized protein</fullName>
    </submittedName>
</protein>
<dbReference type="OrthoDB" id="3025387at2759"/>
<reference evidence="2 3" key="1">
    <citation type="submission" date="2019-12" db="EMBL/GenBank/DDBJ databases">
        <authorList>
            <person name="Floudas D."/>
            <person name="Bentzer J."/>
            <person name="Ahren D."/>
            <person name="Johansson T."/>
            <person name="Persson P."/>
            <person name="Tunlid A."/>
        </authorList>
    </citation>
    <scope>NUCLEOTIDE SEQUENCE [LARGE SCALE GENOMIC DNA]</scope>
    <source>
        <strain evidence="2 3">CBS 102.39</strain>
    </source>
</reference>
<gene>
    <name evidence="2" type="ORF">D9613_010327</name>
</gene>
<organism evidence="2 3">
    <name type="scientific">Agrocybe pediades</name>
    <dbReference type="NCBI Taxonomy" id="84607"/>
    <lineage>
        <taxon>Eukaryota</taxon>
        <taxon>Fungi</taxon>
        <taxon>Dikarya</taxon>
        <taxon>Basidiomycota</taxon>
        <taxon>Agaricomycotina</taxon>
        <taxon>Agaricomycetes</taxon>
        <taxon>Agaricomycetidae</taxon>
        <taxon>Agaricales</taxon>
        <taxon>Agaricineae</taxon>
        <taxon>Strophariaceae</taxon>
        <taxon>Agrocybe</taxon>
    </lineage>
</organism>
<comment type="caution">
    <text evidence="2">The sequence shown here is derived from an EMBL/GenBank/DDBJ whole genome shotgun (WGS) entry which is preliminary data.</text>
</comment>
<dbReference type="AlphaFoldDB" id="A0A8H4VJJ5"/>
<evidence type="ECO:0000256" key="1">
    <source>
        <dbReference type="SAM" id="SignalP"/>
    </source>
</evidence>
<feature type="chain" id="PRO_5034672786" evidence="1">
    <location>
        <begin position="21"/>
        <end position="79"/>
    </location>
</feature>
<evidence type="ECO:0000313" key="3">
    <source>
        <dbReference type="Proteomes" id="UP000521872"/>
    </source>
</evidence>
<dbReference type="Proteomes" id="UP000521872">
    <property type="component" value="Unassembled WGS sequence"/>
</dbReference>
<sequence>MQSKVFISLLALSGAAMVSASAVRRGNTKLNVITGERVYQTIIKESPFMVLTTTTFTWTQSPSITVPASTVAPSPTLIS</sequence>
<keyword evidence="1" id="KW-0732">Signal</keyword>
<dbReference type="EMBL" id="JAACJL010000059">
    <property type="protein sequence ID" value="KAF4610244.1"/>
    <property type="molecule type" value="Genomic_DNA"/>
</dbReference>
<accession>A0A8H4VJJ5</accession>
<keyword evidence="3" id="KW-1185">Reference proteome</keyword>
<feature type="signal peptide" evidence="1">
    <location>
        <begin position="1"/>
        <end position="20"/>
    </location>
</feature>
<evidence type="ECO:0000313" key="2">
    <source>
        <dbReference type="EMBL" id="KAF4610244.1"/>
    </source>
</evidence>
<proteinExistence type="predicted"/>
<name>A0A8H4VJJ5_9AGAR</name>